<dbReference type="Gene3D" id="3.10.580.10">
    <property type="entry name" value="CBS-domain"/>
    <property type="match status" value="1"/>
</dbReference>
<feature type="domain" description="SIS" evidence="7">
    <location>
        <begin position="43"/>
        <end position="186"/>
    </location>
</feature>
<evidence type="ECO:0000313" key="9">
    <source>
        <dbReference type="Proteomes" id="UP000669605"/>
    </source>
</evidence>
<dbReference type="PIRSF" id="PIRSF004692">
    <property type="entry name" value="KdsD_KpsF"/>
    <property type="match status" value="1"/>
</dbReference>
<evidence type="ECO:0000256" key="1">
    <source>
        <dbReference type="ARBA" id="ARBA00008165"/>
    </source>
</evidence>
<dbReference type="EMBL" id="JAAAUB010000001">
    <property type="protein sequence ID" value="NMH15736.1"/>
    <property type="molecule type" value="Genomic_DNA"/>
</dbReference>
<organism evidence="8 9">
    <name type="scientific">Tepidiphilus baoligensis</name>
    <dbReference type="NCBI Taxonomy" id="2698687"/>
    <lineage>
        <taxon>Bacteria</taxon>
        <taxon>Pseudomonadati</taxon>
        <taxon>Pseudomonadota</taxon>
        <taxon>Hydrogenophilia</taxon>
        <taxon>Hydrogenophilales</taxon>
        <taxon>Hydrogenophilaceae</taxon>
        <taxon>Tepidiphilus</taxon>
    </lineage>
</organism>
<dbReference type="SMART" id="SM00116">
    <property type="entry name" value="CBS"/>
    <property type="match status" value="2"/>
</dbReference>
<dbReference type="CDD" id="cd04604">
    <property type="entry name" value="CBS_pair_SIS_assoc"/>
    <property type="match status" value="1"/>
</dbReference>
<keyword evidence="8" id="KW-0413">Isomerase</keyword>
<dbReference type="PROSITE" id="PS51464">
    <property type="entry name" value="SIS"/>
    <property type="match status" value="1"/>
</dbReference>
<gene>
    <name evidence="8" type="ORF">GV368_01145</name>
</gene>
<comment type="caution">
    <text evidence="8">The sequence shown here is derived from an EMBL/GenBank/DDBJ whole genome shotgun (WGS) entry which is preliminary data.</text>
</comment>
<dbReference type="SUPFAM" id="SSF53697">
    <property type="entry name" value="SIS domain"/>
    <property type="match status" value="1"/>
</dbReference>
<dbReference type="InterPro" id="IPR004800">
    <property type="entry name" value="KdsD/KpsF-type"/>
</dbReference>
<dbReference type="Pfam" id="PF01380">
    <property type="entry name" value="SIS"/>
    <property type="match status" value="1"/>
</dbReference>
<feature type="domain" description="CBS" evidence="6">
    <location>
        <begin position="279"/>
        <end position="330"/>
    </location>
</feature>
<keyword evidence="3 5" id="KW-0129">CBS domain</keyword>
<dbReference type="InterPro" id="IPR000644">
    <property type="entry name" value="CBS_dom"/>
</dbReference>
<dbReference type="Proteomes" id="UP000669605">
    <property type="component" value="Unassembled WGS sequence"/>
</dbReference>
<dbReference type="PROSITE" id="PS51371">
    <property type="entry name" value="CBS"/>
    <property type="match status" value="2"/>
</dbReference>
<evidence type="ECO:0000256" key="4">
    <source>
        <dbReference type="PIRNR" id="PIRNR004692"/>
    </source>
</evidence>
<comment type="similarity">
    <text evidence="1 4">Belongs to the SIS family. GutQ/KpsF subfamily.</text>
</comment>
<dbReference type="InterPro" id="IPR046348">
    <property type="entry name" value="SIS_dom_sf"/>
</dbReference>
<keyword evidence="2" id="KW-0677">Repeat</keyword>
<dbReference type="InterPro" id="IPR050986">
    <property type="entry name" value="GutQ/KpsF_isomerases"/>
</dbReference>
<dbReference type="PANTHER" id="PTHR42745">
    <property type="match status" value="1"/>
</dbReference>
<dbReference type="InterPro" id="IPR001347">
    <property type="entry name" value="SIS_dom"/>
</dbReference>
<evidence type="ECO:0000256" key="2">
    <source>
        <dbReference type="ARBA" id="ARBA00022737"/>
    </source>
</evidence>
<dbReference type="Gene3D" id="3.40.50.10490">
    <property type="entry name" value="Glucose-6-phosphate isomerase like protein, domain 1"/>
    <property type="match status" value="1"/>
</dbReference>
<evidence type="ECO:0000256" key="3">
    <source>
        <dbReference type="ARBA" id="ARBA00023122"/>
    </source>
</evidence>
<protein>
    <submittedName>
        <fullName evidence="8">KpsF/GutQ family sugar-phosphate isomerase</fullName>
    </submittedName>
</protein>
<dbReference type="PANTHER" id="PTHR42745:SF1">
    <property type="entry name" value="ARABINOSE 5-PHOSPHATE ISOMERASE KDSD"/>
    <property type="match status" value="1"/>
</dbReference>
<evidence type="ECO:0000313" key="8">
    <source>
        <dbReference type="EMBL" id="NMH15736.1"/>
    </source>
</evidence>
<dbReference type="GO" id="GO:0016853">
    <property type="term" value="F:isomerase activity"/>
    <property type="evidence" value="ECO:0007669"/>
    <property type="project" value="UniProtKB-KW"/>
</dbReference>
<name>A0ABX1QKC5_9PROT</name>
<dbReference type="Pfam" id="PF00571">
    <property type="entry name" value="CBS"/>
    <property type="match status" value="2"/>
</dbReference>
<dbReference type="InterPro" id="IPR046342">
    <property type="entry name" value="CBS_dom_sf"/>
</dbReference>
<reference evidence="8 9" key="1">
    <citation type="journal article" date="2020" name="Curr. Microbiol.">
        <title>Tepidiphilus baoligensis sp. nov., a Novel Bacterium of the Family Hydrogenophilaceae Isolated from an Oil Reservoir.</title>
        <authorList>
            <person name="Zhang X."/>
            <person name="Wang G."/>
            <person name="Ma X."/>
            <person name="Yu J."/>
            <person name="You J."/>
            <person name="Xue Y."/>
            <person name="Ma Y."/>
        </authorList>
    </citation>
    <scope>NUCLEOTIDE SEQUENCE [LARGE SCALE GENOMIC DNA]</scope>
    <source>
        <strain evidence="8 9">B18-69</strain>
    </source>
</reference>
<sequence>MQPQTVPPLDTDRMLASGRRTLTIEAQALHALAERLDPTFVDAVRTILGARGRVIVTGVGKSGHIGRKIAATLASTGTPAYFVHAAEAAHGDLGMITPEDVVVAISYSGASDEVLMILPAIKRQGAALIALTGRPDSPLARQSDVHLDVSVREEACPHNIAPTASTTAALAMGDALAIALLEARGFGPEDFARSHPGGALGRKLLTRVADVMRPRPDVPTAPPDVPLTEALLIMSRGGMGMVAAIDADDRPLGIFTDGDLRRAIEQGADLRTETLARRMNPSPKTISPEALAAEAARRMEDARISQMLVVDEGRLVGALHMHDLMRAKVL</sequence>
<evidence type="ECO:0000256" key="5">
    <source>
        <dbReference type="PROSITE-ProRule" id="PRU00703"/>
    </source>
</evidence>
<dbReference type="InterPro" id="IPR035474">
    <property type="entry name" value="SIS_Kpsf"/>
</dbReference>
<evidence type="ECO:0000259" key="6">
    <source>
        <dbReference type="PROSITE" id="PS51371"/>
    </source>
</evidence>
<dbReference type="NCBIfam" id="TIGR00393">
    <property type="entry name" value="kpsF"/>
    <property type="match status" value="1"/>
</dbReference>
<keyword evidence="9" id="KW-1185">Reference proteome</keyword>
<dbReference type="RefSeq" id="WP_169114743.1">
    <property type="nucleotide sequence ID" value="NZ_JAAAUB010000001.1"/>
</dbReference>
<feature type="domain" description="CBS" evidence="6">
    <location>
        <begin position="212"/>
        <end position="270"/>
    </location>
</feature>
<dbReference type="CDD" id="cd05014">
    <property type="entry name" value="SIS_Kpsf"/>
    <property type="match status" value="1"/>
</dbReference>
<evidence type="ECO:0000259" key="7">
    <source>
        <dbReference type="PROSITE" id="PS51464"/>
    </source>
</evidence>
<proteinExistence type="inferred from homology"/>
<accession>A0ABX1QKC5</accession>